<gene>
    <name evidence="4" type="ORF">Tci_062571</name>
</gene>
<dbReference type="GO" id="GO:0003964">
    <property type="term" value="F:RNA-directed DNA polymerase activity"/>
    <property type="evidence" value="ECO:0007669"/>
    <property type="project" value="UniProtKB-KW"/>
</dbReference>
<dbReference type="EMBL" id="BKCJ010010219">
    <property type="protein sequence ID" value="GEU90593.1"/>
    <property type="molecule type" value="Genomic_DNA"/>
</dbReference>
<sequence>SASGKVYSKEALNTEAPELGNKRGTRAGLFRTSISGGVQSATSVHCLPKPALAVRNLMEQARFAHLCSVMSRMHQRNEGYPFGSLVDFAPDFMGHVGQVNMMVSCKFLTKKNSYVRTLSRDEIFGGATYGSQHGVINRGGNSFASVLQAKSNKKVVKIQELRNENVVEGAAVAIPFEAVEEVKSSSMLIFFLFQFENKDGMDKVLEDGPWLIRTVPLILNVWSPNTDLKKAEVKKAPVWIKLHHVPIVAYSEIGLSLIKTQLEVSAENELLDSLVIAIPIDKDNGHMLATIDVEYEWNPPRCATLTQAPELIVKNSFGPLDENEGDGFHDESLKQDDFLNVNDSEVDEEFQVKRIENKAKMDDPLDQEPIQNLSPNVKENSSDPFNLINLINKRDKGEANSELESSLRFPPGFTPADQETPGRKHSPSPAHSEGLNSRVLKETQATKDQAPSKEKEDWIKELNNKYKVNFLSIQETKTDHISDMDIKSLWDNFKFDYSISEFVGNSGGILCVWDPNVFCKEQQIISDNFVAIYGSWVSKKVKILMIAIYAPQSSTSKRLLWNFLSSLIGRWDGQFMVMGDFNEVRCMEDRFGSEFNVQSANEFNGFISNSGLVEIQLEGYSFTWSLQLAKKMSKLDRFFVSDGLFSIFPHLSGICLDRHLSDHHPILLRGVVFDYGPSPFRVYHYWFNLQGFDKMVSNMWNNIVSDDRNMMVRFKKKLQILKKNIRIWVNDYRKMQSGHLEDLHSKLRDIDTVLDQGGANDDIIHRRVEVVKKLHDINSANAQNNMQKAKIKWAIEGDKNSKFFHGIINRKRANLAIKGVMADGEWVDDPYRVKEEFRLHFANRFRAPGVTRYKLNYTFPNKLSPDQLGILESMVSKDKDIVGSDLFKAVKWFFDYSSFPRGCNSSFIALIPKNQDPKFVNDYRPISLIGSLYKAVTKILANRLSMVISDLISDVQTAFLTNRQILDGPFIINELLSWCKYKKRQAMVFKVDFAKAYNSIRWDFLEDVLIAFGEWSSSNFSGITNTLNKSNLIGVGVRPEVVKDVADSLGCLSMDDKLVPCMKYLGVMVGGNCSSFQAWEDVIEKLKARLSNWKLKTLSSLMPIMKRRTTNSVVAKLVVVAATYYIASTVLAVSQIVPCQRFLLLALKFVLLDSELYVLPAKVNNVPTTVHLLPCWKLQSKNSSRLKAHLNPPWQSSTFLLVERFLVSTSNAKIKGSNLDGFDQIELSLSKEAHICSLLSKEAHLEVFEDLECSINSM</sequence>
<feature type="domain" description="DUF4283" evidence="3">
    <location>
        <begin position="190"/>
        <end position="228"/>
    </location>
</feature>
<evidence type="ECO:0000259" key="3">
    <source>
        <dbReference type="Pfam" id="PF14111"/>
    </source>
</evidence>
<dbReference type="AlphaFoldDB" id="A0A6L2NWM1"/>
<keyword evidence="4" id="KW-0808">Transferase</keyword>
<dbReference type="SUPFAM" id="SSF56219">
    <property type="entry name" value="DNase I-like"/>
    <property type="match status" value="1"/>
</dbReference>
<feature type="compositionally biased region" description="Polar residues" evidence="1">
    <location>
        <begin position="369"/>
        <end position="384"/>
    </location>
</feature>
<keyword evidence="4" id="KW-0548">Nucleotidyltransferase</keyword>
<feature type="domain" description="Reverse transcriptase" evidence="2">
    <location>
        <begin position="911"/>
        <end position="1013"/>
    </location>
</feature>
<dbReference type="Pfam" id="PF14111">
    <property type="entry name" value="DUF4283"/>
    <property type="match status" value="1"/>
</dbReference>
<keyword evidence="4" id="KW-0695">RNA-directed DNA polymerase</keyword>
<dbReference type="InterPro" id="IPR036691">
    <property type="entry name" value="Endo/exonu/phosph_ase_sf"/>
</dbReference>
<accession>A0A6L2NWM1</accession>
<dbReference type="PANTHER" id="PTHR33710">
    <property type="entry name" value="BNAC02G09200D PROTEIN"/>
    <property type="match status" value="1"/>
</dbReference>
<comment type="caution">
    <text evidence="4">The sequence shown here is derived from an EMBL/GenBank/DDBJ whole genome shotgun (WGS) entry which is preliminary data.</text>
</comment>
<feature type="region of interest" description="Disordered" evidence="1">
    <location>
        <begin position="358"/>
        <end position="384"/>
    </location>
</feature>
<dbReference type="Gene3D" id="3.60.10.10">
    <property type="entry name" value="Endonuclease/exonuclease/phosphatase"/>
    <property type="match status" value="1"/>
</dbReference>
<dbReference type="InterPro" id="IPR012349">
    <property type="entry name" value="Split_barrel_FMN-bd"/>
</dbReference>
<proteinExistence type="predicted"/>
<dbReference type="InterPro" id="IPR000477">
    <property type="entry name" value="RT_dom"/>
</dbReference>
<dbReference type="InterPro" id="IPR025558">
    <property type="entry name" value="DUF4283"/>
</dbReference>
<dbReference type="Pfam" id="PF00078">
    <property type="entry name" value="RVT_1"/>
    <property type="match status" value="1"/>
</dbReference>
<evidence type="ECO:0000256" key="1">
    <source>
        <dbReference type="SAM" id="MobiDB-lite"/>
    </source>
</evidence>
<feature type="non-terminal residue" evidence="4">
    <location>
        <position position="1"/>
    </location>
</feature>
<organism evidence="4">
    <name type="scientific">Tanacetum cinerariifolium</name>
    <name type="common">Dalmatian daisy</name>
    <name type="synonym">Chrysanthemum cinerariifolium</name>
    <dbReference type="NCBI Taxonomy" id="118510"/>
    <lineage>
        <taxon>Eukaryota</taxon>
        <taxon>Viridiplantae</taxon>
        <taxon>Streptophyta</taxon>
        <taxon>Embryophyta</taxon>
        <taxon>Tracheophyta</taxon>
        <taxon>Spermatophyta</taxon>
        <taxon>Magnoliopsida</taxon>
        <taxon>eudicotyledons</taxon>
        <taxon>Gunneridae</taxon>
        <taxon>Pentapetalae</taxon>
        <taxon>asterids</taxon>
        <taxon>campanulids</taxon>
        <taxon>Asterales</taxon>
        <taxon>Asteraceae</taxon>
        <taxon>Asteroideae</taxon>
        <taxon>Anthemideae</taxon>
        <taxon>Anthemidinae</taxon>
        <taxon>Tanacetum</taxon>
    </lineage>
</organism>
<name>A0A6L2NWM1_TANCI</name>
<dbReference type="PANTHER" id="PTHR33710:SF64">
    <property type="entry name" value="ENDONUCLEASE_EXONUCLEASE_PHOSPHATASE DOMAIN-CONTAINING PROTEIN"/>
    <property type="match status" value="1"/>
</dbReference>
<protein>
    <submittedName>
        <fullName evidence="4">RNA-directed DNA polymerase, eukaryota</fullName>
    </submittedName>
</protein>
<evidence type="ECO:0000259" key="2">
    <source>
        <dbReference type="Pfam" id="PF00078"/>
    </source>
</evidence>
<evidence type="ECO:0000313" key="4">
    <source>
        <dbReference type="EMBL" id="GEU90593.1"/>
    </source>
</evidence>
<dbReference type="Gene3D" id="2.30.110.10">
    <property type="entry name" value="Electron Transport, Fmn-binding Protein, Chain A"/>
    <property type="match status" value="1"/>
</dbReference>
<feature type="region of interest" description="Disordered" evidence="1">
    <location>
        <begin position="399"/>
        <end position="456"/>
    </location>
</feature>
<reference evidence="4" key="1">
    <citation type="journal article" date="2019" name="Sci. Rep.">
        <title>Draft genome of Tanacetum cinerariifolium, the natural source of mosquito coil.</title>
        <authorList>
            <person name="Yamashiro T."/>
            <person name="Shiraishi A."/>
            <person name="Satake H."/>
            <person name="Nakayama K."/>
        </authorList>
    </citation>
    <scope>NUCLEOTIDE SEQUENCE</scope>
</reference>
<dbReference type="CDD" id="cd01650">
    <property type="entry name" value="RT_nLTR_like"/>
    <property type="match status" value="1"/>
</dbReference>
<feature type="compositionally biased region" description="Basic and acidic residues" evidence="1">
    <location>
        <begin position="439"/>
        <end position="456"/>
    </location>
</feature>